<reference evidence="2" key="1">
    <citation type="submission" date="2023-06" db="EMBL/GenBank/DDBJ databases">
        <authorList>
            <consortium name="Lawrence Berkeley National Laboratory"/>
            <person name="Ahrendt S."/>
            <person name="Sahu N."/>
            <person name="Indic B."/>
            <person name="Wong-Bajracharya J."/>
            <person name="Merenyi Z."/>
            <person name="Ke H.-M."/>
            <person name="Monk M."/>
            <person name="Kocsube S."/>
            <person name="Drula E."/>
            <person name="Lipzen A."/>
            <person name="Balint B."/>
            <person name="Henrissat B."/>
            <person name="Andreopoulos B."/>
            <person name="Martin F.M."/>
            <person name="Harder C.B."/>
            <person name="Rigling D."/>
            <person name="Ford K.L."/>
            <person name="Foster G.D."/>
            <person name="Pangilinan J."/>
            <person name="Papanicolaou A."/>
            <person name="Barry K."/>
            <person name="LaButti K."/>
            <person name="Viragh M."/>
            <person name="Koriabine M."/>
            <person name="Yan M."/>
            <person name="Riley R."/>
            <person name="Champramary S."/>
            <person name="Plett K.L."/>
            <person name="Tsai I.J."/>
            <person name="Slot J."/>
            <person name="Sipos G."/>
            <person name="Plett J."/>
            <person name="Nagy L.G."/>
            <person name="Grigoriev I.V."/>
        </authorList>
    </citation>
    <scope>NUCLEOTIDE SEQUENCE</scope>
    <source>
        <strain evidence="2">ICMP 16352</strain>
    </source>
</reference>
<name>A0AA39NZ23_9AGAR</name>
<dbReference type="Proteomes" id="UP001175227">
    <property type="component" value="Unassembled WGS sequence"/>
</dbReference>
<organism evidence="2 3">
    <name type="scientific">Armillaria novae-zelandiae</name>
    <dbReference type="NCBI Taxonomy" id="153914"/>
    <lineage>
        <taxon>Eukaryota</taxon>
        <taxon>Fungi</taxon>
        <taxon>Dikarya</taxon>
        <taxon>Basidiomycota</taxon>
        <taxon>Agaricomycotina</taxon>
        <taxon>Agaricomycetes</taxon>
        <taxon>Agaricomycetidae</taxon>
        <taxon>Agaricales</taxon>
        <taxon>Marasmiineae</taxon>
        <taxon>Physalacriaceae</taxon>
        <taxon>Armillaria</taxon>
    </lineage>
</organism>
<dbReference type="AlphaFoldDB" id="A0AA39NZ23"/>
<feature type="domain" description="PH" evidence="1">
    <location>
        <begin position="1"/>
        <end position="69"/>
    </location>
</feature>
<proteinExistence type="predicted"/>
<dbReference type="Pfam" id="PF00169">
    <property type="entry name" value="PH"/>
    <property type="match status" value="1"/>
</dbReference>
<evidence type="ECO:0000313" key="2">
    <source>
        <dbReference type="EMBL" id="KAK0474351.1"/>
    </source>
</evidence>
<protein>
    <recommendedName>
        <fullName evidence="1">PH domain-containing protein</fullName>
    </recommendedName>
</protein>
<sequence length="102" mass="11920">MVSELDFFTPAGKPVLVLSLIDTRVVEFINNERSYMFKVDTEDGGHYLLQAMNQWDMSKWLETINWVSKIAAKRRLTYIGRQDLQHRQETLMLSLALTHKSC</sequence>
<evidence type="ECO:0000313" key="3">
    <source>
        <dbReference type="Proteomes" id="UP001175227"/>
    </source>
</evidence>
<dbReference type="InterPro" id="IPR011993">
    <property type="entry name" value="PH-like_dom_sf"/>
</dbReference>
<comment type="caution">
    <text evidence="2">The sequence shown here is derived from an EMBL/GenBank/DDBJ whole genome shotgun (WGS) entry which is preliminary data.</text>
</comment>
<dbReference type="Gene3D" id="2.30.29.30">
    <property type="entry name" value="Pleckstrin-homology domain (PH domain)/Phosphotyrosine-binding domain (PTB)"/>
    <property type="match status" value="1"/>
</dbReference>
<dbReference type="InterPro" id="IPR001849">
    <property type="entry name" value="PH_domain"/>
</dbReference>
<evidence type="ECO:0000259" key="1">
    <source>
        <dbReference type="PROSITE" id="PS50003"/>
    </source>
</evidence>
<dbReference type="PROSITE" id="PS50003">
    <property type="entry name" value="PH_DOMAIN"/>
    <property type="match status" value="1"/>
</dbReference>
<dbReference type="SUPFAM" id="SSF50729">
    <property type="entry name" value="PH domain-like"/>
    <property type="match status" value="1"/>
</dbReference>
<gene>
    <name evidence="2" type="ORF">IW261DRAFT_1568669</name>
</gene>
<accession>A0AA39NZ23</accession>
<keyword evidence="3" id="KW-1185">Reference proteome</keyword>
<dbReference type="EMBL" id="JAUEPR010000027">
    <property type="protein sequence ID" value="KAK0474351.1"/>
    <property type="molecule type" value="Genomic_DNA"/>
</dbReference>